<feature type="transmembrane region" description="Helical" evidence="1">
    <location>
        <begin position="260"/>
        <end position="278"/>
    </location>
</feature>
<evidence type="ECO:0000313" key="3">
    <source>
        <dbReference type="EMBL" id="BDI33107.1"/>
    </source>
</evidence>
<feature type="transmembrane region" description="Helical" evidence="1">
    <location>
        <begin position="299"/>
        <end position="319"/>
    </location>
</feature>
<dbReference type="EMBL" id="AP025739">
    <property type="protein sequence ID" value="BDI33107.1"/>
    <property type="molecule type" value="Genomic_DNA"/>
</dbReference>
<organism evidence="3 4">
    <name type="scientific">Capsulimonas corticalis</name>
    <dbReference type="NCBI Taxonomy" id="2219043"/>
    <lineage>
        <taxon>Bacteria</taxon>
        <taxon>Bacillati</taxon>
        <taxon>Armatimonadota</taxon>
        <taxon>Armatimonadia</taxon>
        <taxon>Capsulimonadales</taxon>
        <taxon>Capsulimonadaceae</taxon>
        <taxon>Capsulimonas</taxon>
    </lineage>
</organism>
<reference evidence="3 4" key="1">
    <citation type="journal article" date="2019" name="Int. J. Syst. Evol. Microbiol.">
        <title>Capsulimonas corticalis gen. nov., sp. nov., an aerobic capsulated bacterium, of a novel bacterial order, Capsulimonadales ord. nov., of the class Armatimonadia of the phylum Armatimonadetes.</title>
        <authorList>
            <person name="Li J."/>
            <person name="Kudo C."/>
            <person name="Tonouchi A."/>
        </authorList>
    </citation>
    <scope>NUCLEOTIDE SEQUENCE [LARGE SCALE GENOMIC DNA]</scope>
    <source>
        <strain evidence="3 4">AX-7</strain>
    </source>
</reference>
<dbReference type="KEGG" id="ccot:CCAX7_51580"/>
<feature type="transmembrane region" description="Helical" evidence="1">
    <location>
        <begin position="146"/>
        <end position="164"/>
    </location>
</feature>
<dbReference type="Pfam" id="PF01757">
    <property type="entry name" value="Acyl_transf_3"/>
    <property type="match status" value="1"/>
</dbReference>
<feature type="transmembrane region" description="Helical" evidence="1">
    <location>
        <begin position="83"/>
        <end position="102"/>
    </location>
</feature>
<keyword evidence="1" id="KW-1133">Transmembrane helix</keyword>
<dbReference type="InterPro" id="IPR050879">
    <property type="entry name" value="Acyltransferase_3"/>
</dbReference>
<feature type="transmembrane region" description="Helical" evidence="1">
    <location>
        <begin position="334"/>
        <end position="358"/>
    </location>
</feature>
<dbReference type="GO" id="GO:0016020">
    <property type="term" value="C:membrane"/>
    <property type="evidence" value="ECO:0007669"/>
    <property type="project" value="TreeGrafter"/>
</dbReference>
<evidence type="ECO:0000256" key="1">
    <source>
        <dbReference type="SAM" id="Phobius"/>
    </source>
</evidence>
<gene>
    <name evidence="3" type="ORF">CCAX7_51580</name>
</gene>
<evidence type="ECO:0000259" key="2">
    <source>
        <dbReference type="Pfam" id="PF01757"/>
    </source>
</evidence>
<feature type="domain" description="Acyltransferase 3" evidence="2">
    <location>
        <begin position="1"/>
        <end position="351"/>
    </location>
</feature>
<proteinExistence type="predicted"/>
<dbReference type="InterPro" id="IPR002656">
    <property type="entry name" value="Acyl_transf_3_dom"/>
</dbReference>
<keyword evidence="1" id="KW-0472">Membrane</keyword>
<keyword evidence="1" id="KW-0812">Transmembrane</keyword>
<dbReference type="GO" id="GO:0009103">
    <property type="term" value="P:lipopolysaccharide biosynthetic process"/>
    <property type="evidence" value="ECO:0007669"/>
    <property type="project" value="TreeGrafter"/>
</dbReference>
<dbReference type="Proteomes" id="UP000287394">
    <property type="component" value="Chromosome"/>
</dbReference>
<dbReference type="PANTHER" id="PTHR23028:SF53">
    <property type="entry name" value="ACYL_TRANSF_3 DOMAIN-CONTAINING PROTEIN"/>
    <property type="match status" value="1"/>
</dbReference>
<dbReference type="AlphaFoldDB" id="A0A9N7L8U3"/>
<protein>
    <recommendedName>
        <fullName evidence="2">Acyltransferase 3 domain-containing protein</fullName>
    </recommendedName>
</protein>
<evidence type="ECO:0000313" key="4">
    <source>
        <dbReference type="Proteomes" id="UP000287394"/>
    </source>
</evidence>
<accession>A0A9N7L8U3</accession>
<feature type="transmembrane region" description="Helical" evidence="1">
    <location>
        <begin position="202"/>
        <end position="221"/>
    </location>
</feature>
<dbReference type="GO" id="GO:0016747">
    <property type="term" value="F:acyltransferase activity, transferring groups other than amino-acyl groups"/>
    <property type="evidence" value="ECO:0007669"/>
    <property type="project" value="InterPro"/>
</dbReference>
<keyword evidence="4" id="KW-1185">Reference proteome</keyword>
<dbReference type="PANTHER" id="PTHR23028">
    <property type="entry name" value="ACETYLTRANSFERASE"/>
    <property type="match status" value="1"/>
</dbReference>
<feature type="transmembrane region" description="Helical" evidence="1">
    <location>
        <begin position="171"/>
        <end position="190"/>
    </location>
</feature>
<feature type="transmembrane region" description="Helical" evidence="1">
    <location>
        <begin position="42"/>
        <end position="62"/>
    </location>
</feature>
<sequence length="378" mass="41997">MRGLAALCVLFVHLRGQCIEGLAHPSNRLISSTNWMSYGKDAVAVFIVLSGFCLMLPTVRFADRRLNGGLLQFFKRRSLRILPPYYAALVLGILSILAVDVLKRHTHLSDGAKNAAANLTAGNILSHAFLIHDFRNAWAFGIEPPMWSVAVEWHIYFIFALLLLPLRRKAGIWITVAAAFLLGCAPHLLLPAQNNFDWACPWFIGLFAVGMLGAEIAFSDIPSLVSIRDRTPWSAVSIALAITTYGIAATLLKLRDVDIIMHPLLGCLCVSVILMCIRQVRSGNAAFPLHPLRMLESRAAMILGSFSYSLYLVHGLLITRVRVFMQLHHFHTPVYVLGVLVGGAALSLIAAYIFHLLFEKPFMTAKMKRLKTEENRAR</sequence>
<name>A0A9N7L8U3_9BACT</name>
<feature type="transmembrane region" description="Helical" evidence="1">
    <location>
        <begin position="233"/>
        <end position="254"/>
    </location>
</feature>